<dbReference type="InterPro" id="IPR036693">
    <property type="entry name" value="TF_LuxR_autoind-bd_dom_sf"/>
</dbReference>
<organism evidence="1 2">
    <name type="scientific">Rhabdonatronobacter sediminivivens</name>
    <dbReference type="NCBI Taxonomy" id="2743469"/>
    <lineage>
        <taxon>Bacteria</taxon>
        <taxon>Pseudomonadati</taxon>
        <taxon>Pseudomonadota</taxon>
        <taxon>Alphaproteobacteria</taxon>
        <taxon>Rhodobacterales</taxon>
        <taxon>Paracoccaceae</taxon>
        <taxon>Rhabdonatronobacter</taxon>
    </lineage>
</organism>
<accession>A0A7Z0KZS8</accession>
<dbReference type="GO" id="GO:0006355">
    <property type="term" value="P:regulation of DNA-templated transcription"/>
    <property type="evidence" value="ECO:0007669"/>
    <property type="project" value="InterPro"/>
</dbReference>
<gene>
    <name evidence="1" type="ORF">HUK65_12235</name>
</gene>
<dbReference type="Proteomes" id="UP000529417">
    <property type="component" value="Unassembled WGS sequence"/>
</dbReference>
<dbReference type="EMBL" id="JACBXS010000024">
    <property type="protein sequence ID" value="NYS25761.1"/>
    <property type="molecule type" value="Genomic_DNA"/>
</dbReference>
<dbReference type="SUPFAM" id="SSF75516">
    <property type="entry name" value="Pheromone-binding domain of LuxR-like quorum-sensing transcription factors"/>
    <property type="match status" value="1"/>
</dbReference>
<comment type="caution">
    <text evidence="1">The sequence shown here is derived from an EMBL/GenBank/DDBJ whole genome shotgun (WGS) entry which is preliminary data.</text>
</comment>
<proteinExistence type="predicted"/>
<reference evidence="1 2" key="1">
    <citation type="journal article" date="2000" name="Arch. Microbiol.">
        <title>Rhodobaca bogoriensis gen. nov. and sp. nov., an alkaliphilic purple nonsulfur bacterium from African Rift Valley soda lakes.</title>
        <authorList>
            <person name="Milford A.D."/>
            <person name="Achenbach L.A."/>
            <person name="Jung D.O."/>
            <person name="Madigan M.T."/>
        </authorList>
    </citation>
    <scope>NUCLEOTIDE SEQUENCE [LARGE SCALE GENOMIC DNA]</scope>
    <source>
        <strain evidence="1 2">2376</strain>
    </source>
</reference>
<protein>
    <submittedName>
        <fullName evidence="1">Uncharacterized protein</fullName>
    </submittedName>
</protein>
<dbReference type="InterPro" id="IPR036388">
    <property type="entry name" value="WH-like_DNA-bd_sf"/>
</dbReference>
<evidence type="ECO:0000313" key="2">
    <source>
        <dbReference type="Proteomes" id="UP000529417"/>
    </source>
</evidence>
<dbReference type="RefSeq" id="WP_179906558.1">
    <property type="nucleotide sequence ID" value="NZ_JACBXS010000024.1"/>
</dbReference>
<dbReference type="InterPro" id="IPR016032">
    <property type="entry name" value="Sig_transdc_resp-reg_C-effctor"/>
</dbReference>
<dbReference type="Gene3D" id="1.10.10.10">
    <property type="entry name" value="Winged helix-like DNA-binding domain superfamily/Winged helix DNA-binding domain"/>
    <property type="match status" value="1"/>
</dbReference>
<keyword evidence="2" id="KW-1185">Reference proteome</keyword>
<evidence type="ECO:0000313" key="1">
    <source>
        <dbReference type="EMBL" id="NYS25761.1"/>
    </source>
</evidence>
<sequence>MIDAIQVMARVRDTPALDQRIRIFSDFLKAEFHYDGFTYGVGFDFSSMEALLSRFLLKDSGLDDEWMRQYVEHGLGARDLSVLHVALRQGVLLQSQVFRAADGGDIPDHFAEVPNRARDFLKSGFFLSLRARGLVGGMGLHSSTLTPVEHDARFARHGHLVVELCRQFHDIACWRQEIIAATGLTETNLQMLSLRAQGLRDKQIIEITGHAHENSVGQHMERVRVKLAARNDRQVLSLAAGLGLIGAPEFPDKRLLDLERTAQDVERRAQWLSRMA</sequence>
<dbReference type="SUPFAM" id="SSF46894">
    <property type="entry name" value="C-terminal effector domain of the bipartite response regulators"/>
    <property type="match status" value="1"/>
</dbReference>
<dbReference type="Gene3D" id="3.30.450.80">
    <property type="entry name" value="Transcription factor LuxR-like, autoinducer-binding domain"/>
    <property type="match status" value="1"/>
</dbReference>
<name>A0A7Z0KZS8_9RHOB</name>
<dbReference type="AlphaFoldDB" id="A0A7Z0KZS8"/>
<dbReference type="GO" id="GO:0003677">
    <property type="term" value="F:DNA binding"/>
    <property type="evidence" value="ECO:0007669"/>
    <property type="project" value="InterPro"/>
</dbReference>